<dbReference type="InterPro" id="IPR051084">
    <property type="entry name" value="H+-coupled_symporters"/>
</dbReference>
<keyword evidence="7 10" id="KW-1133">Transmembrane helix</keyword>
<name>A0ABS7I0S7_9MICO</name>
<feature type="transmembrane region" description="Helical" evidence="10">
    <location>
        <begin position="233"/>
        <end position="252"/>
    </location>
</feature>
<protein>
    <submittedName>
        <fullName evidence="12">MFS transporter</fullName>
    </submittedName>
</protein>
<dbReference type="EMBL" id="JAEUAX010000005">
    <property type="protein sequence ID" value="MBW9110431.1"/>
    <property type="molecule type" value="Genomic_DNA"/>
</dbReference>
<keyword evidence="4" id="KW-1003">Cell membrane</keyword>
<evidence type="ECO:0000256" key="5">
    <source>
        <dbReference type="ARBA" id="ARBA00022692"/>
    </source>
</evidence>
<evidence type="ECO:0000313" key="13">
    <source>
        <dbReference type="Proteomes" id="UP000777440"/>
    </source>
</evidence>
<dbReference type="PANTHER" id="PTHR43528:SF1">
    <property type="entry name" value="ALPHA-KETOGLUTARATE PERMEASE"/>
    <property type="match status" value="1"/>
</dbReference>
<dbReference type="PROSITE" id="PS00217">
    <property type="entry name" value="SUGAR_TRANSPORT_2"/>
    <property type="match status" value="1"/>
</dbReference>
<gene>
    <name evidence="12" type="ORF">JNB61_11665</name>
</gene>
<evidence type="ECO:0000256" key="9">
    <source>
        <dbReference type="SAM" id="MobiDB-lite"/>
    </source>
</evidence>
<dbReference type="InterPro" id="IPR020846">
    <property type="entry name" value="MFS_dom"/>
</dbReference>
<dbReference type="Pfam" id="PF07690">
    <property type="entry name" value="MFS_1"/>
    <property type="match status" value="1"/>
</dbReference>
<evidence type="ECO:0000313" key="12">
    <source>
        <dbReference type="EMBL" id="MBW9110431.1"/>
    </source>
</evidence>
<feature type="region of interest" description="Disordered" evidence="9">
    <location>
        <begin position="29"/>
        <end position="54"/>
    </location>
</feature>
<feature type="transmembrane region" description="Helical" evidence="10">
    <location>
        <begin position="198"/>
        <end position="221"/>
    </location>
</feature>
<evidence type="ECO:0000256" key="3">
    <source>
        <dbReference type="ARBA" id="ARBA00022448"/>
    </source>
</evidence>
<evidence type="ECO:0000256" key="7">
    <source>
        <dbReference type="ARBA" id="ARBA00022989"/>
    </source>
</evidence>
<feature type="compositionally biased region" description="Polar residues" evidence="9">
    <location>
        <begin position="41"/>
        <end position="52"/>
    </location>
</feature>
<proteinExistence type="inferred from homology"/>
<dbReference type="InterPro" id="IPR005829">
    <property type="entry name" value="Sugar_transporter_CS"/>
</dbReference>
<dbReference type="PROSITE" id="PS50850">
    <property type="entry name" value="MFS"/>
    <property type="match status" value="1"/>
</dbReference>
<evidence type="ECO:0000256" key="1">
    <source>
        <dbReference type="ARBA" id="ARBA00004651"/>
    </source>
</evidence>
<dbReference type="RefSeq" id="WP_220289239.1">
    <property type="nucleotide sequence ID" value="NZ_JAEUAX010000005.1"/>
</dbReference>
<feature type="domain" description="Major facilitator superfamily (MFS) profile" evidence="11">
    <location>
        <begin position="61"/>
        <end position="467"/>
    </location>
</feature>
<evidence type="ECO:0000256" key="2">
    <source>
        <dbReference type="ARBA" id="ARBA00008240"/>
    </source>
</evidence>
<evidence type="ECO:0000256" key="10">
    <source>
        <dbReference type="SAM" id="Phobius"/>
    </source>
</evidence>
<keyword evidence="13" id="KW-1185">Reference proteome</keyword>
<feature type="transmembrane region" description="Helical" evidence="10">
    <location>
        <begin position="379"/>
        <end position="399"/>
    </location>
</feature>
<evidence type="ECO:0000256" key="8">
    <source>
        <dbReference type="ARBA" id="ARBA00023136"/>
    </source>
</evidence>
<comment type="subcellular location">
    <subcellularLocation>
        <location evidence="1">Cell membrane</location>
        <topology evidence="1">Multi-pass membrane protein</topology>
    </subcellularLocation>
</comment>
<feature type="transmembrane region" description="Helical" evidence="10">
    <location>
        <begin position="287"/>
        <end position="309"/>
    </location>
</feature>
<feature type="transmembrane region" description="Helical" evidence="10">
    <location>
        <begin position="76"/>
        <end position="92"/>
    </location>
</feature>
<dbReference type="InterPro" id="IPR011701">
    <property type="entry name" value="MFS"/>
</dbReference>
<feature type="transmembrane region" description="Helical" evidence="10">
    <location>
        <begin position="444"/>
        <end position="463"/>
    </location>
</feature>
<feature type="transmembrane region" description="Helical" evidence="10">
    <location>
        <begin position="321"/>
        <end position="340"/>
    </location>
</feature>
<feature type="transmembrane region" description="Helical" evidence="10">
    <location>
        <begin position="132"/>
        <end position="150"/>
    </location>
</feature>
<feature type="region of interest" description="Disordered" evidence="9">
    <location>
        <begin position="1"/>
        <end position="20"/>
    </location>
</feature>
<keyword evidence="3" id="KW-0813">Transport</keyword>
<evidence type="ECO:0000256" key="4">
    <source>
        <dbReference type="ARBA" id="ARBA00022475"/>
    </source>
</evidence>
<dbReference type="Gene3D" id="1.20.1250.20">
    <property type="entry name" value="MFS general substrate transporter like domains"/>
    <property type="match status" value="2"/>
</dbReference>
<evidence type="ECO:0000259" key="11">
    <source>
        <dbReference type="PROSITE" id="PS50850"/>
    </source>
</evidence>
<dbReference type="SUPFAM" id="SSF103473">
    <property type="entry name" value="MFS general substrate transporter"/>
    <property type="match status" value="1"/>
</dbReference>
<accession>A0ABS7I0S7</accession>
<feature type="transmembrane region" description="Helical" evidence="10">
    <location>
        <begin position="411"/>
        <end position="432"/>
    </location>
</feature>
<dbReference type="InterPro" id="IPR036259">
    <property type="entry name" value="MFS_trans_sf"/>
</dbReference>
<keyword evidence="8 10" id="KW-0472">Membrane</keyword>
<feature type="transmembrane region" description="Helical" evidence="10">
    <location>
        <begin position="98"/>
        <end position="120"/>
    </location>
</feature>
<sequence length="475" mass="51228">MPTPSPRKPPESLARTHLSTRQKLDTRDALPINGKDASMTDAVQGTTVSPRTAHSRARRQGMIAACVGNSLENYDWLVYAAFSAILAAHFFPTDNPAAALLGTLAIFAVGFFFRPLGGLVLTTIADRRGRKFALIVSILLMTGGSFLIGVSPTYEVIGIGAPILLFVARAMQGLSLGGEHGAVASYLNEQAPPSRRGFFGSFQYATLLVGSLVATGTSALLNTVMVPEALMDWGWRIPFLFGGLIGLATLWMRRNMEETDAFQEAEEDHRKVKNPSLTLLRTHPRQVIGLFLLAGLAGVWFYTFASYLPNYVQASGLDPKTSLLAGVIALTVALICTPFIGHFSDVFGRRLFVLIFTAFCVVGAVPLLLILQPTFGSQLLVQTVALLGYSFFGAAGLTAMTEQFPTEIRAIGTGLPYALGFAIFGGTAPLFFQWLTDVGLAQVFPWYVTVLAVLALIAIALSVRDRRGISMQDIK</sequence>
<evidence type="ECO:0000256" key="6">
    <source>
        <dbReference type="ARBA" id="ARBA00022847"/>
    </source>
</evidence>
<dbReference type="Proteomes" id="UP000777440">
    <property type="component" value="Unassembled WGS sequence"/>
</dbReference>
<reference evidence="12 13" key="1">
    <citation type="journal article" date="2021" name="MBio">
        <title>Poor Competitiveness of Bradyrhizobium in Pigeon Pea Root Colonization in Indian Soils.</title>
        <authorList>
            <person name="Chalasani D."/>
            <person name="Basu A."/>
            <person name="Pullabhotla S.V.S.R.N."/>
            <person name="Jorrin B."/>
            <person name="Neal A.L."/>
            <person name="Poole P.S."/>
            <person name="Podile A.R."/>
            <person name="Tkacz A."/>
        </authorList>
    </citation>
    <scope>NUCLEOTIDE SEQUENCE [LARGE SCALE GENOMIC DNA]</scope>
    <source>
        <strain evidence="12 13">HU12</strain>
    </source>
</reference>
<feature type="transmembrane region" description="Helical" evidence="10">
    <location>
        <begin position="352"/>
        <end position="373"/>
    </location>
</feature>
<feature type="transmembrane region" description="Helical" evidence="10">
    <location>
        <begin position="156"/>
        <end position="177"/>
    </location>
</feature>
<comment type="similarity">
    <text evidence="2">Belongs to the major facilitator superfamily. Metabolite:H+ Symporter (MHS) family (TC 2.A.1.6) family.</text>
</comment>
<keyword evidence="6" id="KW-0769">Symport</keyword>
<comment type="caution">
    <text evidence="12">The sequence shown here is derived from an EMBL/GenBank/DDBJ whole genome shotgun (WGS) entry which is preliminary data.</text>
</comment>
<organism evidence="12 13">
    <name type="scientific">Microbacterium ureisolvens</name>
    <dbReference type="NCBI Taxonomy" id="2781186"/>
    <lineage>
        <taxon>Bacteria</taxon>
        <taxon>Bacillati</taxon>
        <taxon>Actinomycetota</taxon>
        <taxon>Actinomycetes</taxon>
        <taxon>Micrococcales</taxon>
        <taxon>Microbacteriaceae</taxon>
        <taxon>Microbacterium</taxon>
    </lineage>
</organism>
<dbReference type="PANTHER" id="PTHR43528">
    <property type="entry name" value="ALPHA-KETOGLUTARATE PERMEASE"/>
    <property type="match status" value="1"/>
</dbReference>
<keyword evidence="5 10" id="KW-0812">Transmembrane</keyword>